<dbReference type="AlphaFoldDB" id="A0AAV1WU10"/>
<keyword evidence="3" id="KW-0677">Repeat</keyword>
<dbReference type="PROSITE" id="PS50082">
    <property type="entry name" value="WD_REPEATS_2"/>
    <property type="match status" value="6"/>
</dbReference>
<dbReference type="GO" id="GO:0006357">
    <property type="term" value="P:regulation of transcription by RNA polymerase II"/>
    <property type="evidence" value="ECO:0007669"/>
    <property type="project" value="TreeGrafter"/>
</dbReference>
<feature type="repeat" description="WD" evidence="7">
    <location>
        <begin position="453"/>
        <end position="503"/>
    </location>
</feature>
<dbReference type="PRINTS" id="PR00320">
    <property type="entry name" value="GPROTEINBRPT"/>
</dbReference>
<dbReference type="Gene3D" id="2.130.10.10">
    <property type="entry name" value="YVTN repeat-like/Quinoprotein amine dehydrogenase"/>
    <property type="match status" value="1"/>
</dbReference>
<keyword evidence="5" id="KW-0804">Transcription</keyword>
<feature type="region of interest" description="Disordered" evidence="8">
    <location>
        <begin position="101"/>
        <end position="188"/>
    </location>
</feature>
<dbReference type="CDD" id="cd00200">
    <property type="entry name" value="WD40"/>
    <property type="match status" value="1"/>
</dbReference>
<keyword evidence="6" id="KW-0539">Nucleus</keyword>
<sequence>MTSITSVELNFMVFRYLHESGFTHSAFIFGYEAGINKSPIDGNSVPPSALISFVQKGLQYFEMEANYSNSDEDLEEDFLFLTPMDLITKDVNQLRQMINERRKKQQKDKDKGPEKDKNQGPEKDKNKGPEKDKNKGPEKEHGREYGRVREKGKRKRGKEVGKDRKNVDNDKEQDQLHGGQSGGEMVTGQDDKAVRLEKCGAFGGPEPMDISTTLLSQPCAIPSSDVTVLQGHTSEVCACAWSPTGSLLASGSGDSTARIWAIAEGQCKTASQKPLNAVVLKHVRGRTNEKNKDVTTLDWNGEGTLLATGSYDGQARIWTTTGELRSTFNKHKGPIFSLKWNKKGNYLLTGSFDKTAIVWDVKTGEWKQQFEFHSGPTLDVDWRNNVSFATSSSDHMIHVCKIGDNRPVKTFAGHQGEVNCVKWDPSGSMLASCSDDSTAKIWAMNYDKHLRDLREHSKEIYIIRWSPTGLGTSNPNKKLVLASASFDSTVKIWDVELGKSIYSLSGHRGPVYSVAFSPNGEYIASGSLDKSVHIWSLKDGKIVKTYTGNGGTFEVCWNKEGDKLAASFADNTVSILDLRM</sequence>
<evidence type="ECO:0000256" key="6">
    <source>
        <dbReference type="ARBA" id="ARBA00023242"/>
    </source>
</evidence>
<keyword evidence="10" id="KW-1185">Reference proteome</keyword>
<dbReference type="EMBL" id="CAXHTB010000009">
    <property type="protein sequence ID" value="CAL0312850.1"/>
    <property type="molecule type" value="Genomic_DNA"/>
</dbReference>
<evidence type="ECO:0000256" key="3">
    <source>
        <dbReference type="ARBA" id="ARBA00022737"/>
    </source>
</evidence>
<gene>
    <name evidence="9" type="ORF">LLUT_LOCUS13910</name>
</gene>
<protein>
    <submittedName>
        <fullName evidence="9">Uncharacterized protein</fullName>
    </submittedName>
</protein>
<dbReference type="PROSITE" id="PS50896">
    <property type="entry name" value="LISH"/>
    <property type="match status" value="1"/>
</dbReference>
<dbReference type="PANTHER" id="PTHR22846:SF2">
    <property type="entry name" value="F-BOX-LIKE_WD REPEAT-CONTAINING PROTEIN EBI"/>
    <property type="match status" value="1"/>
</dbReference>
<feature type="repeat" description="WD" evidence="7">
    <location>
        <begin position="287"/>
        <end position="318"/>
    </location>
</feature>
<evidence type="ECO:0000256" key="8">
    <source>
        <dbReference type="SAM" id="MobiDB-lite"/>
    </source>
</evidence>
<feature type="repeat" description="WD" evidence="7">
    <location>
        <begin position="328"/>
        <end position="369"/>
    </location>
</feature>
<feature type="repeat" description="WD" evidence="7">
    <location>
        <begin position="504"/>
        <end position="545"/>
    </location>
</feature>
<evidence type="ECO:0000256" key="2">
    <source>
        <dbReference type="ARBA" id="ARBA00022574"/>
    </source>
</evidence>
<comment type="subcellular location">
    <subcellularLocation>
        <location evidence="1">Nucleus</location>
    </subcellularLocation>
</comment>
<feature type="repeat" description="WD" evidence="7">
    <location>
        <begin position="411"/>
        <end position="452"/>
    </location>
</feature>
<evidence type="ECO:0000313" key="9">
    <source>
        <dbReference type="EMBL" id="CAL0312850.1"/>
    </source>
</evidence>
<dbReference type="PROSITE" id="PS00678">
    <property type="entry name" value="WD_REPEATS_1"/>
    <property type="match status" value="2"/>
</dbReference>
<evidence type="ECO:0000256" key="4">
    <source>
        <dbReference type="ARBA" id="ARBA00023015"/>
    </source>
</evidence>
<dbReference type="Pfam" id="PF00400">
    <property type="entry name" value="WD40"/>
    <property type="match status" value="6"/>
</dbReference>
<dbReference type="InterPro" id="IPR019775">
    <property type="entry name" value="WD40_repeat_CS"/>
</dbReference>
<dbReference type="FunFam" id="1.20.960.30:FF:000001">
    <property type="entry name" value="F-box-like/WD repeat-containing protein TBL1XR1"/>
    <property type="match status" value="1"/>
</dbReference>
<proteinExistence type="predicted"/>
<dbReference type="GO" id="GO:0003714">
    <property type="term" value="F:transcription corepressor activity"/>
    <property type="evidence" value="ECO:0007669"/>
    <property type="project" value="InterPro"/>
</dbReference>
<feature type="compositionally biased region" description="Basic and acidic residues" evidence="8">
    <location>
        <begin position="107"/>
        <end position="149"/>
    </location>
</feature>
<dbReference type="InterPro" id="IPR020472">
    <property type="entry name" value="WD40_PAC1"/>
</dbReference>
<dbReference type="InterPro" id="IPR015943">
    <property type="entry name" value="WD40/YVTN_repeat-like_dom_sf"/>
</dbReference>
<dbReference type="PROSITE" id="PS50294">
    <property type="entry name" value="WD_REPEATS_REGION"/>
    <property type="match status" value="5"/>
</dbReference>
<dbReference type="Gene3D" id="1.20.960.30">
    <property type="match status" value="1"/>
</dbReference>
<evidence type="ECO:0000256" key="1">
    <source>
        <dbReference type="ARBA" id="ARBA00004123"/>
    </source>
</evidence>
<organism evidence="9 10">
    <name type="scientific">Lupinus luteus</name>
    <name type="common">European yellow lupine</name>
    <dbReference type="NCBI Taxonomy" id="3873"/>
    <lineage>
        <taxon>Eukaryota</taxon>
        <taxon>Viridiplantae</taxon>
        <taxon>Streptophyta</taxon>
        <taxon>Embryophyta</taxon>
        <taxon>Tracheophyta</taxon>
        <taxon>Spermatophyta</taxon>
        <taxon>Magnoliopsida</taxon>
        <taxon>eudicotyledons</taxon>
        <taxon>Gunneridae</taxon>
        <taxon>Pentapetalae</taxon>
        <taxon>rosids</taxon>
        <taxon>fabids</taxon>
        <taxon>Fabales</taxon>
        <taxon>Fabaceae</taxon>
        <taxon>Papilionoideae</taxon>
        <taxon>50 kb inversion clade</taxon>
        <taxon>genistoids sensu lato</taxon>
        <taxon>core genistoids</taxon>
        <taxon>Genisteae</taxon>
        <taxon>Lupinus</taxon>
    </lineage>
</organism>
<feature type="compositionally biased region" description="Basic and acidic residues" evidence="8">
    <location>
        <begin position="158"/>
        <end position="175"/>
    </location>
</feature>
<dbReference type="PANTHER" id="PTHR22846">
    <property type="entry name" value="WD40 REPEAT PROTEIN"/>
    <property type="match status" value="1"/>
</dbReference>
<dbReference type="SMART" id="SM00320">
    <property type="entry name" value="WD40"/>
    <property type="match status" value="8"/>
</dbReference>
<dbReference type="Proteomes" id="UP001497480">
    <property type="component" value="Unassembled WGS sequence"/>
</dbReference>
<dbReference type="FunFam" id="2.130.10.10:FF:000218">
    <property type="entry name" value="WD40 repeat-containing protein HOS15"/>
    <property type="match status" value="1"/>
</dbReference>
<dbReference type="SUPFAM" id="SSF50998">
    <property type="entry name" value="Quinoprotein alcohol dehydrogenase-like"/>
    <property type="match status" value="1"/>
</dbReference>
<evidence type="ECO:0000256" key="7">
    <source>
        <dbReference type="PROSITE-ProRule" id="PRU00221"/>
    </source>
</evidence>
<evidence type="ECO:0000313" key="10">
    <source>
        <dbReference type="Proteomes" id="UP001497480"/>
    </source>
</evidence>
<dbReference type="InterPro" id="IPR006594">
    <property type="entry name" value="LisH"/>
</dbReference>
<dbReference type="InterPro" id="IPR011047">
    <property type="entry name" value="Quinoprotein_ADH-like_sf"/>
</dbReference>
<keyword evidence="2 7" id="KW-0853">WD repeat</keyword>
<comment type="caution">
    <text evidence="9">The sequence shown here is derived from an EMBL/GenBank/DDBJ whole genome shotgun (WGS) entry which is preliminary data.</text>
</comment>
<dbReference type="Pfam" id="PF08513">
    <property type="entry name" value="LisH"/>
    <property type="match status" value="1"/>
</dbReference>
<reference evidence="9 10" key="1">
    <citation type="submission" date="2024-03" db="EMBL/GenBank/DDBJ databases">
        <authorList>
            <person name="Martinez-Hernandez J."/>
        </authorList>
    </citation>
    <scope>NUCLEOTIDE SEQUENCE [LARGE SCALE GENOMIC DNA]</scope>
</reference>
<dbReference type="InterPro" id="IPR045183">
    <property type="entry name" value="Ebi-like"/>
</dbReference>
<keyword evidence="4" id="KW-0805">Transcription regulation</keyword>
<dbReference type="GO" id="GO:0000118">
    <property type="term" value="C:histone deacetylase complex"/>
    <property type="evidence" value="ECO:0007669"/>
    <property type="project" value="TreeGrafter"/>
</dbReference>
<name>A0AAV1WU10_LUPLU</name>
<accession>A0AAV1WU10</accession>
<dbReference type="InterPro" id="IPR001680">
    <property type="entry name" value="WD40_rpt"/>
</dbReference>
<feature type="repeat" description="WD" evidence="7">
    <location>
        <begin position="229"/>
        <end position="270"/>
    </location>
</feature>
<dbReference type="SMART" id="SM00667">
    <property type="entry name" value="LisH"/>
    <property type="match status" value="1"/>
</dbReference>
<evidence type="ECO:0000256" key="5">
    <source>
        <dbReference type="ARBA" id="ARBA00023163"/>
    </source>
</evidence>